<dbReference type="InterPro" id="IPR036388">
    <property type="entry name" value="WH-like_DNA-bd_sf"/>
</dbReference>
<comment type="caution">
    <text evidence="8">The sequence shown here is derived from an EMBL/GenBank/DDBJ whole genome shotgun (WGS) entry which is preliminary data.</text>
</comment>
<dbReference type="InterPro" id="IPR013324">
    <property type="entry name" value="RNA_pol_sigma_r3/r4-like"/>
</dbReference>
<evidence type="ECO:0000259" key="6">
    <source>
        <dbReference type="Pfam" id="PF04542"/>
    </source>
</evidence>
<keyword evidence="9" id="KW-1185">Reference proteome</keyword>
<accession>A0ABM9CF37</accession>
<feature type="region of interest" description="Disordered" evidence="5">
    <location>
        <begin position="1"/>
        <end position="28"/>
    </location>
</feature>
<dbReference type="SUPFAM" id="SSF88659">
    <property type="entry name" value="Sigma3 and sigma4 domains of RNA polymerase sigma factors"/>
    <property type="match status" value="1"/>
</dbReference>
<dbReference type="InterPro" id="IPR013325">
    <property type="entry name" value="RNA_pol_sigma_r2"/>
</dbReference>
<dbReference type="NCBIfam" id="TIGR02937">
    <property type="entry name" value="sigma70-ECF"/>
    <property type="match status" value="1"/>
</dbReference>
<dbReference type="PANTHER" id="PTHR43133">
    <property type="entry name" value="RNA POLYMERASE ECF-TYPE SIGMA FACTO"/>
    <property type="match status" value="1"/>
</dbReference>
<name>A0ABM9CF37_9BACL</name>
<dbReference type="EMBL" id="CAKMMG010000005">
    <property type="protein sequence ID" value="CAH1211862.1"/>
    <property type="molecule type" value="Genomic_DNA"/>
</dbReference>
<reference evidence="8" key="1">
    <citation type="submission" date="2022-01" db="EMBL/GenBank/DDBJ databases">
        <authorList>
            <person name="Criscuolo A."/>
        </authorList>
    </citation>
    <scope>NUCLEOTIDE SEQUENCE</scope>
    <source>
        <strain evidence="8">CIP111892</strain>
    </source>
</reference>
<keyword evidence="3" id="KW-0731">Sigma factor</keyword>
<evidence type="ECO:0000256" key="4">
    <source>
        <dbReference type="ARBA" id="ARBA00023163"/>
    </source>
</evidence>
<dbReference type="InterPro" id="IPR013249">
    <property type="entry name" value="RNA_pol_sigma70_r4_t2"/>
</dbReference>
<dbReference type="Proteomes" id="UP000838324">
    <property type="component" value="Unassembled WGS sequence"/>
</dbReference>
<keyword evidence="2" id="KW-0805">Transcription regulation</keyword>
<feature type="compositionally biased region" description="Basic and acidic residues" evidence="5">
    <location>
        <begin position="1"/>
        <end position="27"/>
    </location>
</feature>
<dbReference type="CDD" id="cd06171">
    <property type="entry name" value="Sigma70_r4"/>
    <property type="match status" value="1"/>
</dbReference>
<proteinExistence type="inferred from homology"/>
<comment type="similarity">
    <text evidence="1">Belongs to the sigma-70 factor family. ECF subfamily.</text>
</comment>
<evidence type="ECO:0000256" key="3">
    <source>
        <dbReference type="ARBA" id="ARBA00023082"/>
    </source>
</evidence>
<dbReference type="Pfam" id="PF04542">
    <property type="entry name" value="Sigma70_r2"/>
    <property type="match status" value="1"/>
</dbReference>
<dbReference type="SUPFAM" id="SSF88946">
    <property type="entry name" value="Sigma2 domain of RNA polymerase sigma factors"/>
    <property type="match status" value="1"/>
</dbReference>
<evidence type="ECO:0000256" key="1">
    <source>
        <dbReference type="ARBA" id="ARBA00010641"/>
    </source>
</evidence>
<organism evidence="8 9">
    <name type="scientific">Paenibacillus auburnensis</name>
    <dbReference type="NCBI Taxonomy" id="2905649"/>
    <lineage>
        <taxon>Bacteria</taxon>
        <taxon>Bacillati</taxon>
        <taxon>Bacillota</taxon>
        <taxon>Bacilli</taxon>
        <taxon>Bacillales</taxon>
        <taxon>Paenibacillaceae</taxon>
        <taxon>Paenibacillus</taxon>
    </lineage>
</organism>
<gene>
    <name evidence="8" type="primary">sigW_5</name>
    <name evidence="8" type="ORF">PAECIP111892_03648</name>
</gene>
<evidence type="ECO:0000313" key="9">
    <source>
        <dbReference type="Proteomes" id="UP000838324"/>
    </source>
</evidence>
<evidence type="ECO:0000259" key="7">
    <source>
        <dbReference type="Pfam" id="PF08281"/>
    </source>
</evidence>
<dbReference type="InterPro" id="IPR007627">
    <property type="entry name" value="RNA_pol_sigma70_r2"/>
</dbReference>
<dbReference type="PANTHER" id="PTHR43133:SF46">
    <property type="entry name" value="RNA POLYMERASE SIGMA-70 FACTOR ECF SUBFAMILY"/>
    <property type="match status" value="1"/>
</dbReference>
<dbReference type="Pfam" id="PF08281">
    <property type="entry name" value="Sigma70_r4_2"/>
    <property type="match status" value="1"/>
</dbReference>
<evidence type="ECO:0000256" key="2">
    <source>
        <dbReference type="ARBA" id="ARBA00023015"/>
    </source>
</evidence>
<dbReference type="Gene3D" id="1.10.10.10">
    <property type="entry name" value="Winged helix-like DNA-binding domain superfamily/Winged helix DNA-binding domain"/>
    <property type="match status" value="1"/>
</dbReference>
<sequence>MDLELNKWAEREKRDERDTPDELKDAETMNEDQLRQVMGLYGNDIWNYIYYLTKNAGQADDLTQEVFVKCFYRIGTYKGTSSLKAWLFTIARNTVFSYRKSRFFRTSLWGGGIQSLTPVYEERQGAEAGQHGTLVEQKLGTSRSAEMEYLGNQQTRDIWDIIMKLPEKLREVLVLDLKAELSVNEIAGLTGLPPGTVKSRLHRARHKVQDKLRGMK</sequence>
<keyword evidence="4" id="KW-0804">Transcription</keyword>
<dbReference type="InterPro" id="IPR014284">
    <property type="entry name" value="RNA_pol_sigma-70_dom"/>
</dbReference>
<feature type="domain" description="RNA polymerase sigma factor 70 region 4 type 2" evidence="7">
    <location>
        <begin position="157"/>
        <end position="207"/>
    </location>
</feature>
<dbReference type="InterPro" id="IPR039425">
    <property type="entry name" value="RNA_pol_sigma-70-like"/>
</dbReference>
<protein>
    <submittedName>
        <fullName evidence="8">ECF RNA polymerase sigma factor SigW</fullName>
    </submittedName>
</protein>
<feature type="domain" description="RNA polymerase sigma-70 region 2" evidence="6">
    <location>
        <begin position="41"/>
        <end position="101"/>
    </location>
</feature>
<evidence type="ECO:0000256" key="5">
    <source>
        <dbReference type="SAM" id="MobiDB-lite"/>
    </source>
</evidence>
<evidence type="ECO:0000313" key="8">
    <source>
        <dbReference type="EMBL" id="CAH1211862.1"/>
    </source>
</evidence>
<dbReference type="Gene3D" id="1.10.1740.10">
    <property type="match status" value="1"/>
</dbReference>